<keyword evidence="2" id="KW-0732">Signal</keyword>
<protein>
    <recommendedName>
        <fullName evidence="5">DUF4148 domain-containing protein</fullName>
    </recommendedName>
</protein>
<dbReference type="RefSeq" id="WP_378965916.1">
    <property type="nucleotide sequence ID" value="NZ_JBHSWN010000001.1"/>
</dbReference>
<dbReference type="EMBL" id="JBHSWN010000001">
    <property type="protein sequence ID" value="MFC6788175.1"/>
    <property type="molecule type" value="Genomic_DNA"/>
</dbReference>
<reference evidence="4" key="1">
    <citation type="journal article" date="2019" name="Int. J. Syst. Evol. Microbiol.">
        <title>The Global Catalogue of Microorganisms (GCM) 10K type strain sequencing project: providing services to taxonomists for standard genome sequencing and annotation.</title>
        <authorList>
            <consortium name="The Broad Institute Genomics Platform"/>
            <consortium name="The Broad Institute Genome Sequencing Center for Infectious Disease"/>
            <person name="Wu L."/>
            <person name="Ma J."/>
        </authorList>
    </citation>
    <scope>NUCLEOTIDE SEQUENCE [LARGE SCALE GENOMIC DNA]</scope>
    <source>
        <strain evidence="4">CCUG 48316</strain>
    </source>
</reference>
<evidence type="ECO:0000256" key="1">
    <source>
        <dbReference type="SAM" id="MobiDB-lite"/>
    </source>
</evidence>
<evidence type="ECO:0008006" key="5">
    <source>
        <dbReference type="Google" id="ProtNLM"/>
    </source>
</evidence>
<feature type="compositionally biased region" description="Polar residues" evidence="1">
    <location>
        <begin position="46"/>
        <end position="57"/>
    </location>
</feature>
<evidence type="ECO:0000313" key="4">
    <source>
        <dbReference type="Proteomes" id="UP001596292"/>
    </source>
</evidence>
<feature type="signal peptide" evidence="2">
    <location>
        <begin position="1"/>
        <end position="25"/>
    </location>
</feature>
<sequence>MQHRPRLFALIACAVMCGTALPAQAESGFLDGLFGGTPEAAPANPFASNYPSATPSQREVAAARAERAARRSRGVEAGPIPPGRIPEE</sequence>
<gene>
    <name evidence="3" type="ORF">ACFQE0_00130</name>
</gene>
<feature type="region of interest" description="Disordered" evidence="1">
    <location>
        <begin position="45"/>
        <end position="88"/>
    </location>
</feature>
<feature type="compositionally biased region" description="Pro residues" evidence="1">
    <location>
        <begin position="79"/>
        <end position="88"/>
    </location>
</feature>
<feature type="chain" id="PRO_5046596661" description="DUF4148 domain-containing protein" evidence="2">
    <location>
        <begin position="26"/>
        <end position="88"/>
    </location>
</feature>
<evidence type="ECO:0000313" key="3">
    <source>
        <dbReference type="EMBL" id="MFC6788175.1"/>
    </source>
</evidence>
<organism evidence="3 4">
    <name type="scientific">Methylobacterium komagatae</name>
    <dbReference type="NCBI Taxonomy" id="374425"/>
    <lineage>
        <taxon>Bacteria</taxon>
        <taxon>Pseudomonadati</taxon>
        <taxon>Pseudomonadota</taxon>
        <taxon>Alphaproteobacteria</taxon>
        <taxon>Hyphomicrobiales</taxon>
        <taxon>Methylobacteriaceae</taxon>
        <taxon>Methylobacterium</taxon>
    </lineage>
</organism>
<proteinExistence type="predicted"/>
<keyword evidence="4" id="KW-1185">Reference proteome</keyword>
<comment type="caution">
    <text evidence="3">The sequence shown here is derived from an EMBL/GenBank/DDBJ whole genome shotgun (WGS) entry which is preliminary data.</text>
</comment>
<name>A0ABW2BF34_9HYPH</name>
<dbReference type="Proteomes" id="UP001596292">
    <property type="component" value="Unassembled WGS sequence"/>
</dbReference>
<evidence type="ECO:0000256" key="2">
    <source>
        <dbReference type="SAM" id="SignalP"/>
    </source>
</evidence>
<accession>A0ABW2BF34</accession>